<evidence type="ECO:0000313" key="4">
    <source>
        <dbReference type="Proteomes" id="UP001140091"/>
    </source>
</evidence>
<name>A0A9W8MLU6_9AGAR</name>
<dbReference type="AlphaFoldDB" id="A0A9W8MLU6"/>
<feature type="non-terminal residue" evidence="3">
    <location>
        <position position="1"/>
    </location>
</feature>
<feature type="compositionally biased region" description="Polar residues" evidence="1">
    <location>
        <begin position="321"/>
        <end position="336"/>
    </location>
</feature>
<feature type="region of interest" description="Disordered" evidence="1">
    <location>
        <begin position="1"/>
        <end position="70"/>
    </location>
</feature>
<protein>
    <recommendedName>
        <fullName evidence="2">ZNF598/HEL2 PAH domain-containing protein</fullName>
    </recommendedName>
</protein>
<comment type="caution">
    <text evidence="3">The sequence shown here is derived from an EMBL/GenBank/DDBJ whole genome shotgun (WGS) entry which is preliminary data.</text>
</comment>
<evidence type="ECO:0000256" key="1">
    <source>
        <dbReference type="SAM" id="MobiDB-lite"/>
    </source>
</evidence>
<dbReference type="Pfam" id="PF23202">
    <property type="entry name" value="PAH_ZNF598"/>
    <property type="match status" value="1"/>
</dbReference>
<gene>
    <name evidence="3" type="ORF">H1R20_g3379</name>
</gene>
<dbReference type="EMBL" id="JANBPK010000737">
    <property type="protein sequence ID" value="KAJ2933728.1"/>
    <property type="molecule type" value="Genomic_DNA"/>
</dbReference>
<feature type="domain" description="ZNF598/HEL2 PAH" evidence="2">
    <location>
        <begin position="75"/>
        <end position="155"/>
    </location>
</feature>
<evidence type="ECO:0000259" key="2">
    <source>
        <dbReference type="Pfam" id="PF23202"/>
    </source>
</evidence>
<feature type="compositionally biased region" description="Polar residues" evidence="1">
    <location>
        <begin position="380"/>
        <end position="389"/>
    </location>
</feature>
<keyword evidence="4" id="KW-1185">Reference proteome</keyword>
<evidence type="ECO:0000313" key="3">
    <source>
        <dbReference type="EMBL" id="KAJ2933728.1"/>
    </source>
</evidence>
<accession>A0A9W8MLU6</accession>
<dbReference type="Proteomes" id="UP001140091">
    <property type="component" value="Unassembled WGS sequence"/>
</dbReference>
<proteinExistence type="predicted"/>
<feature type="compositionally biased region" description="Pro residues" evidence="1">
    <location>
        <begin position="11"/>
        <end position="21"/>
    </location>
</feature>
<feature type="region of interest" description="Disordered" evidence="1">
    <location>
        <begin position="212"/>
        <end position="389"/>
    </location>
</feature>
<feature type="compositionally biased region" description="Polar residues" evidence="1">
    <location>
        <begin position="42"/>
        <end position="61"/>
    </location>
</feature>
<organism evidence="3 4">
    <name type="scientific">Candolleomyces eurysporus</name>
    <dbReference type="NCBI Taxonomy" id="2828524"/>
    <lineage>
        <taxon>Eukaryota</taxon>
        <taxon>Fungi</taxon>
        <taxon>Dikarya</taxon>
        <taxon>Basidiomycota</taxon>
        <taxon>Agaricomycotina</taxon>
        <taxon>Agaricomycetes</taxon>
        <taxon>Agaricomycetidae</taxon>
        <taxon>Agaricales</taxon>
        <taxon>Agaricineae</taxon>
        <taxon>Psathyrellaceae</taxon>
        <taxon>Candolleomyces</taxon>
    </lineage>
</organism>
<dbReference type="InterPro" id="IPR057634">
    <property type="entry name" value="PAH_ZNF598/HEL2"/>
</dbReference>
<feature type="compositionally biased region" description="Low complexity" evidence="1">
    <location>
        <begin position="212"/>
        <end position="223"/>
    </location>
</feature>
<dbReference type="OrthoDB" id="3067205at2759"/>
<feature type="compositionally biased region" description="Low complexity" evidence="1">
    <location>
        <begin position="245"/>
        <end position="261"/>
    </location>
</feature>
<sequence length="389" mass="40167">MPAGVGEEGDPPPLLQPPHPTPSQSRPVGSGDRRRAAFGGALTTSQTAPSPAQSTPAGSRPSTPPTGAADPAVAERHALFMSRLESMASNPTTALPAARAAARGYKLSETSARDFISTMWNVLDHNLDHTASIVNSFVDLLDEEDKKQDLLSSWRGFAIEQRQQFPDLIPTSVGSGYSGITSGRVLNAKNSTAARSSQQSSRQVLDRVARIASGSSTSAGPSTFRPSTSVASRPAEQFPRLANTTATSSSSSPAFRQPQRSTPWSAAATGRATADVKGKSVTRPAAATTSQRAPPPKLTNAAFPELPSSAASRANKPQVGGNKSLQNILGAQSAPQASAWEAGGGGGTSNSAEGEEGDDGDAAPVQAATTGKKKKKQKQTLFSLSAFPN</sequence>
<reference evidence="3" key="1">
    <citation type="submission" date="2022-06" db="EMBL/GenBank/DDBJ databases">
        <title>Genome Sequence of Candolleomyces eurysporus.</title>
        <authorList>
            <person name="Buettner E."/>
        </authorList>
    </citation>
    <scope>NUCLEOTIDE SEQUENCE</scope>
    <source>
        <strain evidence="3">VTCC 930004</strain>
    </source>
</reference>